<dbReference type="EMBL" id="KZ613847">
    <property type="protein sequence ID" value="PMD57424.1"/>
    <property type="molecule type" value="Genomic_DNA"/>
</dbReference>
<protein>
    <submittedName>
        <fullName evidence="4">Uncharacterized protein</fullName>
    </submittedName>
</protein>
<keyword evidence="1" id="KW-0677">Repeat</keyword>
<proteinExistence type="predicted"/>
<dbReference type="RefSeq" id="XP_024734328.1">
    <property type="nucleotide sequence ID" value="XM_024887112.1"/>
</dbReference>
<sequence length="996" mass="113844">MDPLTALSLAGNVVQFVEFGRQLLSQSRELYRSTRGSLAADDELHLVTADLRALILKLRNTSGRDSQDVSQDFRKICDEAVALAEEILTRIDGLKVAGKHRAWKSFQQAIKSAWSRRETDGLVKRLATLSQALETRVLISLRGQLDTLSEQVSDRFNLLDVKTKQIVAALLSLQPNPPERLSTDIRDQTRTLTQLLSRAGNSSENENRQTRASLVRGSQFEQYHELSTSNMIIPSVEMLDVSREEEDLFRSSVQRKILANLAFSAMTQRYEDVADAHQETFEWIFHDKTAQQLFWSNFSEWLASGSGIYWVNGKAGSGKSTLLKFTYEDSRTKAHLRSWAAMTPLATSAFFFRNSGTCEQKSQAGLLRTILHDIWSQYPQLIPILIPLEWARTYSHLLNQIGDGTIISWSLKRLMAIFESLVKQTVVPLKFVLFIDGLDEYDGDHEELGEFFKSISCLPHVKICVSSRPWVVFQDLFRDRPSLRLQDLTWADIERFVIDRLQSSEAYRRLESNDSRSAFVLVQEIVQKADGVFLWVKLVVRSLLEGFRNRDTIPDLQKRLRLFPRELEPLYDHLFSLIEPIYKEWASMAFQIMRAAQNCRNCMVSTDDTPPLTTLALYLAINEDISPARSPRITSGHLLKNLQDISFQLTARCAGLLEVMDDSQERYRQYTLFGVSPKTIKWLHRTARDYIEHPLKWNELVTLTAGTRFNPATSMLRSCVDLLELDRMEIDTEAQDDDSRRRFDDHVWFLSNAALIYAYHSNYQTRNPQCTILDRLSHLLSTPCRGGGDPYLQHNQYWQTYNSGMAGFMHNANIHGFLSLAVIYGLVPYVREKLRYQSSGRPIAASYASMLQYVPSIANNHQSCDYPPPCFEMVELFLQLGADPNARYDSGSSAWEKALHGVANLVHRFPGHEYGRDYLKIVSLLIKHGASPFAKIKGPSEEMPNQDLGLEQEISPRLTASQVLEAASSIFPEEAGNILQELRNHNPPRRENWRQR</sequence>
<evidence type="ECO:0000259" key="3">
    <source>
        <dbReference type="Pfam" id="PF25053"/>
    </source>
</evidence>
<dbReference type="GeneID" id="36595188"/>
<dbReference type="InterPro" id="IPR056693">
    <property type="entry name" value="DUF7791"/>
</dbReference>
<evidence type="ECO:0000313" key="4">
    <source>
        <dbReference type="EMBL" id="PMD57424.1"/>
    </source>
</evidence>
<evidence type="ECO:0000259" key="2">
    <source>
        <dbReference type="Pfam" id="PF24883"/>
    </source>
</evidence>
<dbReference type="Proteomes" id="UP000235371">
    <property type="component" value="Unassembled WGS sequence"/>
</dbReference>
<dbReference type="Gene3D" id="1.25.40.20">
    <property type="entry name" value="Ankyrin repeat-containing domain"/>
    <property type="match status" value="1"/>
</dbReference>
<dbReference type="AlphaFoldDB" id="A0A2J6T315"/>
<name>A0A2J6T315_9HELO</name>
<dbReference type="Pfam" id="PF25053">
    <property type="entry name" value="DUF7791"/>
    <property type="match status" value="1"/>
</dbReference>
<dbReference type="OrthoDB" id="443402at2759"/>
<evidence type="ECO:0000256" key="1">
    <source>
        <dbReference type="ARBA" id="ARBA00022737"/>
    </source>
</evidence>
<dbReference type="InterPro" id="IPR027417">
    <property type="entry name" value="P-loop_NTPase"/>
</dbReference>
<gene>
    <name evidence="4" type="ORF">K444DRAFT_665773</name>
</gene>
<dbReference type="InParanoid" id="A0A2J6T315"/>
<dbReference type="InterPro" id="IPR036770">
    <property type="entry name" value="Ankyrin_rpt-contain_sf"/>
</dbReference>
<feature type="domain" description="DUF7791" evidence="3">
    <location>
        <begin position="578"/>
        <end position="720"/>
    </location>
</feature>
<dbReference type="SUPFAM" id="SSF52540">
    <property type="entry name" value="P-loop containing nucleoside triphosphate hydrolases"/>
    <property type="match status" value="1"/>
</dbReference>
<keyword evidence="5" id="KW-1185">Reference proteome</keyword>
<dbReference type="InterPro" id="IPR056884">
    <property type="entry name" value="NPHP3-like_N"/>
</dbReference>
<dbReference type="Gene3D" id="3.40.50.300">
    <property type="entry name" value="P-loop containing nucleotide triphosphate hydrolases"/>
    <property type="match status" value="1"/>
</dbReference>
<accession>A0A2J6T315</accession>
<evidence type="ECO:0000313" key="5">
    <source>
        <dbReference type="Proteomes" id="UP000235371"/>
    </source>
</evidence>
<dbReference type="Pfam" id="PF24883">
    <property type="entry name" value="NPHP3_N"/>
    <property type="match status" value="1"/>
</dbReference>
<feature type="domain" description="Nephrocystin 3-like N-terminal" evidence="2">
    <location>
        <begin position="280"/>
        <end position="468"/>
    </location>
</feature>
<organism evidence="4 5">
    <name type="scientific">Hyaloscypha bicolor E</name>
    <dbReference type="NCBI Taxonomy" id="1095630"/>
    <lineage>
        <taxon>Eukaryota</taxon>
        <taxon>Fungi</taxon>
        <taxon>Dikarya</taxon>
        <taxon>Ascomycota</taxon>
        <taxon>Pezizomycotina</taxon>
        <taxon>Leotiomycetes</taxon>
        <taxon>Helotiales</taxon>
        <taxon>Hyaloscyphaceae</taxon>
        <taxon>Hyaloscypha</taxon>
        <taxon>Hyaloscypha bicolor</taxon>
    </lineage>
</organism>
<reference evidence="4 5" key="1">
    <citation type="submission" date="2016-04" db="EMBL/GenBank/DDBJ databases">
        <title>A degradative enzymes factory behind the ericoid mycorrhizal symbiosis.</title>
        <authorList>
            <consortium name="DOE Joint Genome Institute"/>
            <person name="Martino E."/>
            <person name="Morin E."/>
            <person name="Grelet G."/>
            <person name="Kuo A."/>
            <person name="Kohler A."/>
            <person name="Daghino S."/>
            <person name="Barry K."/>
            <person name="Choi C."/>
            <person name="Cichocki N."/>
            <person name="Clum A."/>
            <person name="Copeland A."/>
            <person name="Hainaut M."/>
            <person name="Haridas S."/>
            <person name="Labutti K."/>
            <person name="Lindquist E."/>
            <person name="Lipzen A."/>
            <person name="Khouja H.-R."/>
            <person name="Murat C."/>
            <person name="Ohm R."/>
            <person name="Olson A."/>
            <person name="Spatafora J."/>
            <person name="Veneault-Fourrey C."/>
            <person name="Henrissat B."/>
            <person name="Grigoriev I."/>
            <person name="Martin F."/>
            <person name="Perotto S."/>
        </authorList>
    </citation>
    <scope>NUCLEOTIDE SEQUENCE [LARGE SCALE GENOMIC DNA]</scope>
    <source>
        <strain evidence="4 5">E</strain>
    </source>
</reference>
<dbReference type="PANTHER" id="PTHR10039:SF5">
    <property type="entry name" value="NACHT DOMAIN-CONTAINING PROTEIN"/>
    <property type="match status" value="1"/>
</dbReference>
<dbReference type="STRING" id="1095630.A0A2J6T315"/>
<dbReference type="PANTHER" id="PTHR10039">
    <property type="entry name" value="AMELOGENIN"/>
    <property type="match status" value="1"/>
</dbReference>